<evidence type="ECO:0000259" key="8">
    <source>
        <dbReference type="Pfam" id="PF19037"/>
    </source>
</evidence>
<name>A0AAN8E9J2_9EURO</name>
<evidence type="ECO:0000256" key="1">
    <source>
        <dbReference type="ARBA" id="ARBA00004380"/>
    </source>
</evidence>
<evidence type="ECO:0000256" key="5">
    <source>
        <dbReference type="RuleBase" id="RU367048"/>
    </source>
</evidence>
<dbReference type="GO" id="GO:0000329">
    <property type="term" value="C:fungal-type vacuole membrane"/>
    <property type="evidence" value="ECO:0007669"/>
    <property type="project" value="TreeGrafter"/>
</dbReference>
<dbReference type="Pfam" id="PF19038">
    <property type="entry name" value="Fuz_longin_3"/>
    <property type="match status" value="1"/>
</dbReference>
<feature type="compositionally biased region" description="Basic and acidic residues" evidence="6">
    <location>
        <begin position="1"/>
        <end position="19"/>
    </location>
</feature>
<dbReference type="GO" id="GO:0006623">
    <property type="term" value="P:protein targeting to vacuole"/>
    <property type="evidence" value="ECO:0007669"/>
    <property type="project" value="UniProtKB-UniRule"/>
</dbReference>
<dbReference type="AlphaFoldDB" id="A0AAN8E9J2"/>
<keyword evidence="5" id="KW-0653">Protein transport</keyword>
<sequence length="604" mass="66534">MSKPAEPRIDEGKKLESTPERPPLPPRPSNLSFFQDSGKPATSSRPPTRAGLVSTATTALSTNDVNAYARGGSVRDLRSMSSQLTSSPSVSKTASGTASDTADDSSIRSYGLASERAQEESIFGDGLASRKNDVFGMDSGFVDTHDMLEEADIPHEVDFEKEFEPISDEAEQEEIAHEAWKAKKKHFLILSAAGKPIYTRHGSDAIISSYVGIIQTIISSYDSWDNQLRSFQARDTRFVILSQTNLFLVAISNLPESDAQLRSQLDALYTQILSTLTLPTLTHIFSVRPSTDLRRPLQGTEVLLSTLADSFTRGSPSTLLGALESLRLRKAHRTVINNTMVKARVDDLLYGLVVAGGRLVSVIRPKKHSLHPGDLHLIFNMLFEAESIKAGGGESFIPVCLPGFNKTGYLYMYVSFLDVGSESVRELELDEKIAKEDAVAIILLSANKESFEDLQSMKSYLIHELRKNGSMKTIHKAVQHGRPSPTDIVPGTALRHFLYKSKGNVQFFMPAFESHLSDAQSKRQLFSTYHTLHASVHAKYAAVKVQHMVNSTCSALAWVTPMFELYCIASAGTSRNALAQNANKVVQYIQREEERIFLIGGAVF</sequence>
<dbReference type="PANTHER" id="PTHR13027:SF7">
    <property type="entry name" value="VACUOLAR FUSION PROTEIN MON1 HOMOLOG"/>
    <property type="match status" value="1"/>
</dbReference>
<protein>
    <recommendedName>
        <fullName evidence="2 5">Vacuolar fusion protein MON1</fullName>
    </recommendedName>
</protein>
<dbReference type="GO" id="GO:0006914">
    <property type="term" value="P:autophagy"/>
    <property type="evidence" value="ECO:0007669"/>
    <property type="project" value="UniProtKB-UniRule"/>
</dbReference>
<evidence type="ECO:0000256" key="2">
    <source>
        <dbReference type="ARBA" id="ARBA00018132"/>
    </source>
</evidence>
<evidence type="ECO:0000259" key="9">
    <source>
        <dbReference type="Pfam" id="PF19038"/>
    </source>
</evidence>
<evidence type="ECO:0000256" key="4">
    <source>
        <dbReference type="ARBA" id="ARBA00043892"/>
    </source>
</evidence>
<keyword evidence="11" id="KW-1185">Reference proteome</keyword>
<comment type="similarity">
    <text evidence="5">Belongs to the MON1/SAND family.</text>
</comment>
<dbReference type="InterPro" id="IPR043972">
    <property type="entry name" value="FUZ/MON1/HPS1_longin_1"/>
</dbReference>
<comment type="function">
    <text evidence="4">In complex with CCZ1, is required for multiple vacuole delivery pathways including the cytoplasm to vacuole transport (Cvt), autophagy, pexophagy and endocytosis. The MON1-CCZ1 complex acts at the fusion of vesicles with the vacuole, through its regulation of the SNARE complex during the coordinated priming and docking stages of fusion, and particularly at the stage of tethering/docking.</text>
</comment>
<gene>
    <name evidence="10" type="primary">MON1</name>
    <name evidence="10" type="ORF">OHC33_009869</name>
</gene>
<accession>A0AAN8E9J2</accession>
<feature type="compositionally biased region" description="Polar residues" evidence="6">
    <location>
        <begin position="79"/>
        <end position="90"/>
    </location>
</feature>
<dbReference type="Pfam" id="PF19036">
    <property type="entry name" value="Fuz_longin_1"/>
    <property type="match status" value="1"/>
</dbReference>
<keyword evidence="5" id="KW-0813">Transport</keyword>
<feature type="compositionally biased region" description="Polar residues" evidence="6">
    <location>
        <begin position="30"/>
        <end position="46"/>
    </location>
</feature>
<feature type="domain" description="FUZ/MON1/HPS1 third Longin" evidence="9">
    <location>
        <begin position="494"/>
        <end position="593"/>
    </location>
</feature>
<reference evidence="10 11" key="1">
    <citation type="submission" date="2022-12" db="EMBL/GenBank/DDBJ databases">
        <title>Genomic features and morphological characterization of a novel Knufia sp. strain isolated from spacecraft assembly facility.</title>
        <authorList>
            <person name="Teixeira M."/>
            <person name="Chander A.M."/>
            <person name="Stajich J.E."/>
            <person name="Venkateswaran K."/>
        </authorList>
    </citation>
    <scope>NUCLEOTIDE SEQUENCE [LARGE SCALE GENOMIC DNA]</scope>
    <source>
        <strain evidence="10 11">FJI-L2-BK-P2</strain>
    </source>
</reference>
<evidence type="ECO:0000259" key="7">
    <source>
        <dbReference type="Pfam" id="PF19036"/>
    </source>
</evidence>
<comment type="subcellular location">
    <subcellularLocation>
        <location evidence="5">Endosome</location>
        <location evidence="5">Multivesicular body membrane</location>
        <topology evidence="5">Peripheral membrane protein</topology>
    </subcellularLocation>
    <subcellularLocation>
        <location evidence="1 5">Prevacuolar compartment membrane</location>
        <topology evidence="1 5">Peripheral membrane protein</topology>
    </subcellularLocation>
    <subcellularLocation>
        <location evidence="5">Vacuole membrane</location>
        <topology evidence="5">Peripheral membrane protein</topology>
    </subcellularLocation>
</comment>
<organism evidence="10 11">
    <name type="scientific">Knufia fluminis</name>
    <dbReference type="NCBI Taxonomy" id="191047"/>
    <lineage>
        <taxon>Eukaryota</taxon>
        <taxon>Fungi</taxon>
        <taxon>Dikarya</taxon>
        <taxon>Ascomycota</taxon>
        <taxon>Pezizomycotina</taxon>
        <taxon>Eurotiomycetes</taxon>
        <taxon>Chaetothyriomycetidae</taxon>
        <taxon>Chaetothyriales</taxon>
        <taxon>Trichomeriaceae</taxon>
        <taxon>Knufia</taxon>
    </lineage>
</organism>
<evidence type="ECO:0000313" key="10">
    <source>
        <dbReference type="EMBL" id="KAK5949128.1"/>
    </source>
</evidence>
<comment type="caution">
    <text evidence="10">The sequence shown here is derived from an EMBL/GenBank/DDBJ whole genome shotgun (WGS) entry which is preliminary data.</text>
</comment>
<evidence type="ECO:0000256" key="3">
    <source>
        <dbReference type="ARBA" id="ARBA00022753"/>
    </source>
</evidence>
<keyword evidence="3 5" id="KW-0967">Endosome</keyword>
<dbReference type="InterPro" id="IPR043971">
    <property type="entry name" value="FUZ/MON1/HPS1_longin_2"/>
</dbReference>
<feature type="region of interest" description="Disordered" evidence="6">
    <location>
        <begin position="1"/>
        <end position="57"/>
    </location>
</feature>
<feature type="domain" description="FUZ/MON1/HPS1 first Longin" evidence="7">
    <location>
        <begin position="185"/>
        <end position="307"/>
    </location>
</feature>
<keyword evidence="5" id="KW-0472">Membrane</keyword>
<feature type="region of interest" description="Disordered" evidence="6">
    <location>
        <begin position="71"/>
        <end position="114"/>
    </location>
</feature>
<dbReference type="GO" id="GO:0032585">
    <property type="term" value="C:multivesicular body membrane"/>
    <property type="evidence" value="ECO:0007669"/>
    <property type="project" value="UniProtKB-SubCell"/>
</dbReference>
<evidence type="ECO:0000256" key="6">
    <source>
        <dbReference type="SAM" id="MobiDB-lite"/>
    </source>
</evidence>
<dbReference type="GO" id="GO:0035658">
    <property type="term" value="C:Mon1-Ccz1 complex"/>
    <property type="evidence" value="ECO:0007669"/>
    <property type="project" value="TreeGrafter"/>
</dbReference>
<dbReference type="PRINTS" id="PR01546">
    <property type="entry name" value="YEAST73DUF"/>
</dbReference>
<keyword evidence="5" id="KW-0926">Vacuole</keyword>
<feature type="domain" description="FUZ/MON1/HPS1 second Longin" evidence="8">
    <location>
        <begin position="347"/>
        <end position="459"/>
    </location>
</feature>
<proteinExistence type="inferred from homology"/>
<dbReference type="Pfam" id="PF19037">
    <property type="entry name" value="Fuz_longin_2"/>
    <property type="match status" value="1"/>
</dbReference>
<feature type="compositionally biased region" description="Low complexity" evidence="6">
    <location>
        <begin position="91"/>
        <end position="100"/>
    </location>
</feature>
<dbReference type="GO" id="GO:0016192">
    <property type="term" value="P:vesicle-mediated transport"/>
    <property type="evidence" value="ECO:0007669"/>
    <property type="project" value="InterPro"/>
</dbReference>
<dbReference type="InterPro" id="IPR043970">
    <property type="entry name" value="FUZ/MON1/HPS1_longin_3"/>
</dbReference>
<comment type="function">
    <text evidence="5">Required for multiple vacuole delivery pathways including the cytoplasm to vacuole transport (Cvt), autophagy, pexophagy and endocytosis.</text>
</comment>
<dbReference type="InterPro" id="IPR004353">
    <property type="entry name" value="Mon1"/>
</dbReference>
<dbReference type="Proteomes" id="UP001316803">
    <property type="component" value="Unassembled WGS sequence"/>
</dbReference>
<dbReference type="PANTHER" id="PTHR13027">
    <property type="entry name" value="SAND PROTEIN-RELATED"/>
    <property type="match status" value="1"/>
</dbReference>
<evidence type="ECO:0000313" key="11">
    <source>
        <dbReference type="Proteomes" id="UP001316803"/>
    </source>
</evidence>
<keyword evidence="5" id="KW-0072">Autophagy</keyword>
<dbReference type="EMBL" id="JAKLMC020000039">
    <property type="protein sequence ID" value="KAK5949128.1"/>
    <property type="molecule type" value="Genomic_DNA"/>
</dbReference>